<accession>A0A540K982</accession>
<gene>
    <name evidence="2" type="ORF">C1H46_043748</name>
</gene>
<dbReference type="Gene3D" id="3.40.30.10">
    <property type="entry name" value="Glutaredoxin"/>
    <property type="match status" value="1"/>
</dbReference>
<dbReference type="InterPro" id="IPR036249">
    <property type="entry name" value="Thioredoxin-like_sf"/>
</dbReference>
<dbReference type="SUPFAM" id="SSF52833">
    <property type="entry name" value="Thioredoxin-like"/>
    <property type="match status" value="1"/>
</dbReference>
<organism evidence="2 3">
    <name type="scientific">Malus baccata</name>
    <name type="common">Siberian crab apple</name>
    <name type="synonym">Pyrus baccata</name>
    <dbReference type="NCBI Taxonomy" id="106549"/>
    <lineage>
        <taxon>Eukaryota</taxon>
        <taxon>Viridiplantae</taxon>
        <taxon>Streptophyta</taxon>
        <taxon>Embryophyta</taxon>
        <taxon>Tracheophyta</taxon>
        <taxon>Spermatophyta</taxon>
        <taxon>Magnoliopsida</taxon>
        <taxon>eudicotyledons</taxon>
        <taxon>Gunneridae</taxon>
        <taxon>Pentapetalae</taxon>
        <taxon>rosids</taxon>
        <taxon>fabids</taxon>
        <taxon>Rosales</taxon>
        <taxon>Rosaceae</taxon>
        <taxon>Amygdaloideae</taxon>
        <taxon>Maleae</taxon>
        <taxon>Malus</taxon>
    </lineage>
</organism>
<feature type="compositionally biased region" description="Basic residues" evidence="1">
    <location>
        <begin position="244"/>
        <end position="253"/>
    </location>
</feature>
<protein>
    <recommendedName>
        <fullName evidence="4">Thioredoxin domain-containing protein</fullName>
    </recommendedName>
</protein>
<keyword evidence="3" id="KW-1185">Reference proteome</keyword>
<proteinExistence type="predicted"/>
<dbReference type="EMBL" id="VIEB01001704">
    <property type="protein sequence ID" value="TQD70720.1"/>
    <property type="molecule type" value="Genomic_DNA"/>
</dbReference>
<dbReference type="AlphaFoldDB" id="A0A540K982"/>
<feature type="region of interest" description="Disordered" evidence="1">
    <location>
        <begin position="85"/>
        <end position="105"/>
    </location>
</feature>
<dbReference type="Proteomes" id="UP000315295">
    <property type="component" value="Unassembled WGS sequence"/>
</dbReference>
<feature type="region of interest" description="Disordered" evidence="1">
    <location>
        <begin position="234"/>
        <end position="254"/>
    </location>
</feature>
<dbReference type="CDD" id="cd02947">
    <property type="entry name" value="TRX_family"/>
    <property type="match status" value="1"/>
</dbReference>
<evidence type="ECO:0000313" key="2">
    <source>
        <dbReference type="EMBL" id="TQD70720.1"/>
    </source>
</evidence>
<reference evidence="2 3" key="1">
    <citation type="journal article" date="2019" name="G3 (Bethesda)">
        <title>Sequencing of a Wild Apple (Malus baccata) Genome Unravels the Differences Between Cultivated and Wild Apple Species Regarding Disease Resistance and Cold Tolerance.</title>
        <authorList>
            <person name="Chen X."/>
        </authorList>
    </citation>
    <scope>NUCLEOTIDE SEQUENCE [LARGE SCALE GENOMIC DNA]</scope>
    <source>
        <strain evidence="3">cv. Shandingzi</strain>
        <tissue evidence="2">Leaves</tissue>
    </source>
</reference>
<evidence type="ECO:0000256" key="1">
    <source>
        <dbReference type="SAM" id="MobiDB-lite"/>
    </source>
</evidence>
<feature type="region of interest" description="Disordered" evidence="1">
    <location>
        <begin position="289"/>
        <end position="309"/>
    </location>
</feature>
<evidence type="ECO:0008006" key="4">
    <source>
        <dbReference type="Google" id="ProtNLM"/>
    </source>
</evidence>
<dbReference type="STRING" id="106549.A0A540K982"/>
<name>A0A540K982_MALBA</name>
<evidence type="ECO:0000313" key="3">
    <source>
        <dbReference type="Proteomes" id="UP000315295"/>
    </source>
</evidence>
<comment type="caution">
    <text evidence="2">The sequence shown here is derived from an EMBL/GenBank/DDBJ whole genome shotgun (WGS) entry which is preliminary data.</text>
</comment>
<sequence length="375" mass="41656">MARNDGVMIRQTLLPIGNGIGNGSYGPSSFQVLPRLHSFPNCIQTLKALTSIPTTPSLSLSIHATSTPKSPLFLDSLHFLQHRRRLSSAPAPSTSPPPSPAPAIKFPSPSDIVVLWKEDEVERAIQKVKDGQLAAVFYFAMPTSYNSNDFGSPTVRKMREQFPHVTVYKYVFTSRDYSPYMNITTTPTFRFYQNGEMVDEIFANPYQNRRADEIPKLVIETCEKLYRHVIRVETTQPMSSSGKGKGKRKRRTHQQLVVQAKTDKNENDKVVSLGVGKVGDALLSQRRGAATSSELSDRPSEAADSISSAPSLDEAVEAVASSYPGPLYKGCLRWYAKGVFKANPEKIAMFLKVARDDKVSRDDKVAWLLRDVAED</sequence>